<dbReference type="EMBL" id="CM042881">
    <property type="protein sequence ID" value="KAI4385826.1"/>
    <property type="molecule type" value="Genomic_DNA"/>
</dbReference>
<proteinExistence type="predicted"/>
<name>A0ACB9S5Q3_9MYRT</name>
<organism evidence="1 2">
    <name type="scientific">Melastoma candidum</name>
    <dbReference type="NCBI Taxonomy" id="119954"/>
    <lineage>
        <taxon>Eukaryota</taxon>
        <taxon>Viridiplantae</taxon>
        <taxon>Streptophyta</taxon>
        <taxon>Embryophyta</taxon>
        <taxon>Tracheophyta</taxon>
        <taxon>Spermatophyta</taxon>
        <taxon>Magnoliopsida</taxon>
        <taxon>eudicotyledons</taxon>
        <taxon>Gunneridae</taxon>
        <taxon>Pentapetalae</taxon>
        <taxon>rosids</taxon>
        <taxon>malvids</taxon>
        <taxon>Myrtales</taxon>
        <taxon>Melastomataceae</taxon>
        <taxon>Melastomatoideae</taxon>
        <taxon>Melastomateae</taxon>
        <taxon>Melastoma</taxon>
    </lineage>
</organism>
<evidence type="ECO:0000313" key="2">
    <source>
        <dbReference type="Proteomes" id="UP001057402"/>
    </source>
</evidence>
<dbReference type="Proteomes" id="UP001057402">
    <property type="component" value="Chromosome 2"/>
</dbReference>
<keyword evidence="2" id="KW-1185">Reference proteome</keyword>
<gene>
    <name evidence="1" type="ORF">MLD38_003819</name>
</gene>
<evidence type="ECO:0000313" key="1">
    <source>
        <dbReference type="EMBL" id="KAI4385826.1"/>
    </source>
</evidence>
<accession>A0ACB9S5Q3</accession>
<sequence length="198" mass="22421">MREDGKPSRVLIFGGTRYIGKYLVEASVCMVYPTYVYSRPTSKASLILRERFRSLGVTIVKGTMEDHEKMVSTMREVDAVISALAYPQVFEQGFCLPTSVVRKTGYALFSPPPSPFEAFLEKKRKIRRAIEAVEIPFTYVSANCFGAYIVNLLLHPHDRQLDEVLIYGSGEAKAVLNYEEDIAKYPIRVADDPRRLTV</sequence>
<comment type="caution">
    <text evidence="1">The sequence shown here is derived from an EMBL/GenBank/DDBJ whole genome shotgun (WGS) entry which is preliminary data.</text>
</comment>
<protein>
    <submittedName>
        <fullName evidence="1">Uncharacterized protein</fullName>
    </submittedName>
</protein>
<reference evidence="2" key="1">
    <citation type="journal article" date="2023" name="Front. Plant Sci.">
        <title>Chromosomal-level genome assembly of Melastoma candidum provides insights into trichome evolution.</title>
        <authorList>
            <person name="Zhong Y."/>
            <person name="Wu W."/>
            <person name="Sun C."/>
            <person name="Zou P."/>
            <person name="Liu Y."/>
            <person name="Dai S."/>
            <person name="Zhou R."/>
        </authorList>
    </citation>
    <scope>NUCLEOTIDE SEQUENCE [LARGE SCALE GENOMIC DNA]</scope>
</reference>